<keyword evidence="8 12" id="KW-0413">Isomerase</keyword>
<dbReference type="InterPro" id="IPR046357">
    <property type="entry name" value="PPIase_dom_sf"/>
</dbReference>
<evidence type="ECO:0000256" key="12">
    <source>
        <dbReference type="HAMAP-Rule" id="MF_00303"/>
    </source>
</evidence>
<dbReference type="Pfam" id="PF05697">
    <property type="entry name" value="Trigger_N"/>
    <property type="match status" value="1"/>
</dbReference>
<comment type="similarity">
    <text evidence="2 12 14">Belongs to the FKBP-type PPIase family. Tig subfamily.</text>
</comment>
<dbReference type="Pfam" id="PF05698">
    <property type="entry name" value="Trigger_C"/>
    <property type="match status" value="1"/>
</dbReference>
<dbReference type="InterPro" id="IPR027304">
    <property type="entry name" value="Trigger_fact/SurA_dom_sf"/>
</dbReference>
<dbReference type="SUPFAM" id="SSF54534">
    <property type="entry name" value="FKBP-like"/>
    <property type="match status" value="1"/>
</dbReference>
<dbReference type="InterPro" id="IPR008880">
    <property type="entry name" value="Trigger_fac_C"/>
</dbReference>
<evidence type="ECO:0000256" key="7">
    <source>
        <dbReference type="ARBA" id="ARBA00023186"/>
    </source>
</evidence>
<evidence type="ECO:0000256" key="2">
    <source>
        <dbReference type="ARBA" id="ARBA00005464"/>
    </source>
</evidence>
<dbReference type="SUPFAM" id="SSF102735">
    <property type="entry name" value="Trigger factor ribosome-binding domain"/>
    <property type="match status" value="1"/>
</dbReference>
<dbReference type="KEGG" id="nhm:NHE_0714"/>
<evidence type="ECO:0000259" key="15">
    <source>
        <dbReference type="PROSITE" id="PS50059"/>
    </source>
</evidence>
<dbReference type="GO" id="GO:0003755">
    <property type="term" value="F:peptidyl-prolyl cis-trans isomerase activity"/>
    <property type="evidence" value="ECO:0007669"/>
    <property type="project" value="UniProtKB-UniRule"/>
</dbReference>
<dbReference type="InterPro" id="IPR036611">
    <property type="entry name" value="Trigger_fac_ribosome-bd_sf"/>
</dbReference>
<evidence type="ECO:0000256" key="11">
    <source>
        <dbReference type="ARBA" id="ARBA00029986"/>
    </source>
</evidence>
<comment type="domain">
    <text evidence="12">Consists of 3 domains; the N-terminus binds the ribosome, the middle domain has PPIase activity, while the C-terminus has intrinsic chaperone activity on its own.</text>
</comment>
<protein>
    <recommendedName>
        <fullName evidence="4 12">Trigger factor</fullName>
        <shortName evidence="12">TF</shortName>
        <ecNumber evidence="3 12">5.2.1.8</ecNumber>
    </recommendedName>
    <alternativeName>
        <fullName evidence="11 12">PPIase</fullName>
    </alternativeName>
</protein>
<keyword evidence="17" id="KW-1185">Reference proteome</keyword>
<comment type="catalytic activity">
    <reaction evidence="1 12 13">
        <text>[protein]-peptidylproline (omega=180) = [protein]-peptidylproline (omega=0)</text>
        <dbReference type="Rhea" id="RHEA:16237"/>
        <dbReference type="Rhea" id="RHEA-COMP:10747"/>
        <dbReference type="Rhea" id="RHEA-COMP:10748"/>
        <dbReference type="ChEBI" id="CHEBI:83833"/>
        <dbReference type="ChEBI" id="CHEBI:83834"/>
        <dbReference type="EC" id="5.2.1.8"/>
    </reaction>
</comment>
<dbReference type="AlphaFoldDB" id="X5H4Z8"/>
<dbReference type="SUPFAM" id="SSF109998">
    <property type="entry name" value="Triger factor/SurA peptide-binding domain-like"/>
    <property type="match status" value="1"/>
</dbReference>
<evidence type="ECO:0000256" key="13">
    <source>
        <dbReference type="PROSITE-ProRule" id="PRU00277"/>
    </source>
</evidence>
<evidence type="ECO:0000256" key="10">
    <source>
        <dbReference type="ARBA" id="ARBA00024849"/>
    </source>
</evidence>
<dbReference type="InterPro" id="IPR008881">
    <property type="entry name" value="Trigger_fac_ribosome-bd_bac"/>
</dbReference>
<dbReference type="RefSeq" id="WP_038559926.1">
    <property type="nucleotide sequence ID" value="NZ_CP007481.1"/>
</dbReference>
<evidence type="ECO:0000256" key="5">
    <source>
        <dbReference type="ARBA" id="ARBA00022618"/>
    </source>
</evidence>
<name>X5H4Z8_9RICK</name>
<dbReference type="OrthoDB" id="9767721at2"/>
<comment type="function">
    <text evidence="10 12">Involved in protein export. Acts as a chaperone by maintaining the newly synthesized protein in an open conformation. Functions as a peptidyl-prolyl cis-trans isomerase.</text>
</comment>
<evidence type="ECO:0000313" key="17">
    <source>
        <dbReference type="Proteomes" id="UP000023755"/>
    </source>
</evidence>
<gene>
    <name evidence="12 16" type="primary">tig</name>
    <name evidence="16" type="ORF">NHE_0714</name>
</gene>
<evidence type="ECO:0000256" key="6">
    <source>
        <dbReference type="ARBA" id="ARBA00023110"/>
    </source>
</evidence>
<dbReference type="EMBL" id="CP007481">
    <property type="protein sequence ID" value="AHX11646.1"/>
    <property type="molecule type" value="Genomic_DNA"/>
</dbReference>
<dbReference type="Gene3D" id="1.10.3120.10">
    <property type="entry name" value="Trigger factor, C-terminal domain"/>
    <property type="match status" value="1"/>
</dbReference>
<dbReference type="FunFam" id="3.10.50.40:FF:000001">
    <property type="entry name" value="Trigger factor"/>
    <property type="match status" value="1"/>
</dbReference>
<dbReference type="HAMAP" id="MF_00303">
    <property type="entry name" value="Trigger_factor_Tig"/>
    <property type="match status" value="1"/>
</dbReference>
<dbReference type="Pfam" id="PF00254">
    <property type="entry name" value="FKBP_C"/>
    <property type="match status" value="1"/>
</dbReference>
<dbReference type="GO" id="GO:0051301">
    <property type="term" value="P:cell division"/>
    <property type="evidence" value="ECO:0007669"/>
    <property type="project" value="UniProtKB-KW"/>
</dbReference>
<dbReference type="InterPro" id="IPR037041">
    <property type="entry name" value="Trigger_fac_C_sf"/>
</dbReference>
<keyword evidence="9 12" id="KW-0131">Cell cycle</keyword>
<accession>X5H4Z8</accession>
<keyword evidence="6 12" id="KW-0697">Rotamase</keyword>
<dbReference type="EC" id="5.2.1.8" evidence="3 12"/>
<keyword evidence="12" id="KW-0963">Cytoplasm</keyword>
<evidence type="ECO:0000256" key="3">
    <source>
        <dbReference type="ARBA" id="ARBA00013194"/>
    </source>
</evidence>
<evidence type="ECO:0000256" key="1">
    <source>
        <dbReference type="ARBA" id="ARBA00000971"/>
    </source>
</evidence>
<feature type="domain" description="PPIase FKBP-type" evidence="15">
    <location>
        <begin position="167"/>
        <end position="269"/>
    </location>
</feature>
<evidence type="ECO:0000256" key="4">
    <source>
        <dbReference type="ARBA" id="ARBA00016902"/>
    </source>
</evidence>
<organism evidence="16 17">
    <name type="scientific">Neorickettsia helminthoeca str. Oregon</name>
    <dbReference type="NCBI Taxonomy" id="1286528"/>
    <lineage>
        <taxon>Bacteria</taxon>
        <taxon>Pseudomonadati</taxon>
        <taxon>Pseudomonadota</taxon>
        <taxon>Alphaproteobacteria</taxon>
        <taxon>Rickettsiales</taxon>
        <taxon>Anaplasmataceae</taxon>
        <taxon>Neorickettsia</taxon>
    </lineage>
</organism>
<dbReference type="Gene3D" id="3.30.70.1050">
    <property type="entry name" value="Trigger factor ribosome-binding domain"/>
    <property type="match status" value="1"/>
</dbReference>
<dbReference type="PROSITE" id="PS50059">
    <property type="entry name" value="FKBP_PPIASE"/>
    <property type="match status" value="1"/>
</dbReference>
<proteinExistence type="inferred from homology"/>
<evidence type="ECO:0000256" key="9">
    <source>
        <dbReference type="ARBA" id="ARBA00023306"/>
    </source>
</evidence>
<evidence type="ECO:0000313" key="16">
    <source>
        <dbReference type="EMBL" id="AHX11646.1"/>
    </source>
</evidence>
<dbReference type="HOGENOM" id="CLU_033058_2_2_5"/>
<sequence>MVLKEVYSQNLKRKFEIEVPASLIDKGFEEAIRSRMQRNIYPGFRKGRVPFDFVAKQEEGLIDSVIVDQVYRHWCDIKDRENLVIFNDQENIAKIETDGYKKEKANVSFTVECELLPDVPEIDFSKMTVKARTFIVSQNDIDLYKERIKDNLVTWDDVDASSAAEDGDRVVLDLNGTVHGKPFKGGQLMDFQCRIGDGKIISSLNDGLIGMKSGEKKVISVAFPEDYHDREVAGKEASFDTTLKSIKRAKKVADPDAALLTQLHCKTQEELDTEIKKIITSECEIKLNEDLRRQIESNLEKYDFLVPDSLVEQQKHYIKMDTPRIADDKLQDEALRRAKLSLIFAQFATKKEISLDKADVARHLMTVSAAAGLDLEYLANIYRNNKDFANSVTLRLMEGKIITALLGTVQRESTESTVEEILAAQKQEIEADKKQEAEA</sequence>
<dbReference type="STRING" id="1286528.NHE_0714"/>
<dbReference type="PIRSF" id="PIRSF003095">
    <property type="entry name" value="Trigger_factor"/>
    <property type="match status" value="1"/>
</dbReference>
<dbReference type="NCBIfam" id="TIGR00115">
    <property type="entry name" value="tig"/>
    <property type="match status" value="1"/>
</dbReference>
<keyword evidence="5 12" id="KW-0132">Cell division</keyword>
<dbReference type="GO" id="GO:0015031">
    <property type="term" value="P:protein transport"/>
    <property type="evidence" value="ECO:0007669"/>
    <property type="project" value="UniProtKB-UniRule"/>
</dbReference>
<comment type="subcellular location">
    <subcellularLocation>
        <location evidence="12">Cytoplasm</location>
    </subcellularLocation>
    <text evidence="12">About half TF is bound to the ribosome near the polypeptide exit tunnel while the other half is free in the cytoplasm.</text>
</comment>
<evidence type="ECO:0000256" key="14">
    <source>
        <dbReference type="RuleBase" id="RU003914"/>
    </source>
</evidence>
<keyword evidence="7 12" id="KW-0143">Chaperone</keyword>
<dbReference type="GO" id="GO:0006457">
    <property type="term" value="P:protein folding"/>
    <property type="evidence" value="ECO:0007669"/>
    <property type="project" value="UniProtKB-UniRule"/>
</dbReference>
<dbReference type="GO" id="GO:0005737">
    <property type="term" value="C:cytoplasm"/>
    <property type="evidence" value="ECO:0007669"/>
    <property type="project" value="UniProtKB-SubCell"/>
</dbReference>
<dbReference type="InterPro" id="IPR005215">
    <property type="entry name" value="Trig_fac"/>
</dbReference>
<dbReference type="Gene3D" id="3.10.50.40">
    <property type="match status" value="1"/>
</dbReference>
<dbReference type="Proteomes" id="UP000023755">
    <property type="component" value="Chromosome"/>
</dbReference>
<evidence type="ECO:0000256" key="8">
    <source>
        <dbReference type="ARBA" id="ARBA00023235"/>
    </source>
</evidence>
<dbReference type="InterPro" id="IPR001179">
    <property type="entry name" value="PPIase_FKBP_dom"/>
</dbReference>
<reference evidence="16 17" key="1">
    <citation type="submission" date="2014-03" db="EMBL/GenBank/DDBJ databases">
        <title>Sequencing and Comparison of Genomes and Transcriptome Profiles of Human Ehrlichiosis Agents.</title>
        <authorList>
            <person name="Lin M."/>
            <person name="Daugherty S.C."/>
            <person name="Nagaraj S."/>
            <person name="Cheng Z."/>
            <person name="Xiong Q."/>
            <person name="Lin F.-Y."/>
            <person name="Sengamalay N."/>
            <person name="Ott S."/>
            <person name="Godinez A."/>
            <person name="Tallon L.J."/>
            <person name="Sadzewicz L."/>
            <person name="Fraser C.M."/>
            <person name="Dunning Hotopp J.C."/>
            <person name="Rikihisa Y."/>
        </authorList>
    </citation>
    <scope>NUCLEOTIDE SEQUENCE [LARGE SCALE GENOMIC DNA]</scope>
    <source>
        <strain evidence="16 17">Oregon</strain>
    </source>
</reference>